<evidence type="ECO:0000313" key="2">
    <source>
        <dbReference type="WBParaSite" id="ES5_v2.g28576.t1"/>
    </source>
</evidence>
<sequence>MEDNLQFLKDEKSNGLNVNDQMEDLQSKRFNHEIVVLKADNIALQEVRDRMAGELEQFKHQLYDANEAFSIALRSQKAQSEQQRADYEAELKRVHAEKDKPRCAERE</sequence>
<accession>A0AC34GGL6</accession>
<organism evidence="1 2">
    <name type="scientific">Panagrolaimus sp. ES5</name>
    <dbReference type="NCBI Taxonomy" id="591445"/>
    <lineage>
        <taxon>Eukaryota</taxon>
        <taxon>Metazoa</taxon>
        <taxon>Ecdysozoa</taxon>
        <taxon>Nematoda</taxon>
        <taxon>Chromadorea</taxon>
        <taxon>Rhabditida</taxon>
        <taxon>Tylenchina</taxon>
        <taxon>Panagrolaimomorpha</taxon>
        <taxon>Panagrolaimoidea</taxon>
        <taxon>Panagrolaimidae</taxon>
        <taxon>Panagrolaimus</taxon>
    </lineage>
</organism>
<dbReference type="WBParaSite" id="ES5_v2.g28576.t1">
    <property type="protein sequence ID" value="ES5_v2.g28576.t1"/>
    <property type="gene ID" value="ES5_v2.g28576"/>
</dbReference>
<dbReference type="Proteomes" id="UP000887579">
    <property type="component" value="Unplaced"/>
</dbReference>
<protein>
    <submittedName>
        <fullName evidence="2">Uncharacterized protein</fullName>
    </submittedName>
</protein>
<reference evidence="2" key="1">
    <citation type="submission" date="2022-11" db="UniProtKB">
        <authorList>
            <consortium name="WormBaseParasite"/>
        </authorList>
    </citation>
    <scope>IDENTIFICATION</scope>
</reference>
<proteinExistence type="predicted"/>
<evidence type="ECO:0000313" key="1">
    <source>
        <dbReference type="Proteomes" id="UP000887579"/>
    </source>
</evidence>
<name>A0AC34GGL6_9BILA</name>